<dbReference type="RefSeq" id="WP_117983858.1">
    <property type="nucleotide sequence ID" value="NZ_CABJFJ010000001.1"/>
</dbReference>
<feature type="signal peptide" evidence="1">
    <location>
        <begin position="1"/>
        <end position="26"/>
    </location>
</feature>
<feature type="chain" id="PRO_5042356326" evidence="1">
    <location>
        <begin position="27"/>
        <end position="220"/>
    </location>
</feature>
<name>A0A374MQB5_9FIRM</name>
<accession>A0A374MQB5</accession>
<comment type="caution">
    <text evidence="2">The sequence shown here is derived from an EMBL/GenBank/DDBJ whole genome shotgun (WGS) entry which is preliminary data.</text>
</comment>
<dbReference type="AlphaFoldDB" id="A0A374MQB5"/>
<dbReference type="Proteomes" id="UP000262524">
    <property type="component" value="Unassembled WGS sequence"/>
</dbReference>
<dbReference type="EMBL" id="QSOE01000250">
    <property type="protein sequence ID" value="RGI73153.1"/>
    <property type="molecule type" value="Genomic_DNA"/>
</dbReference>
<proteinExistence type="predicted"/>
<protein>
    <submittedName>
        <fullName evidence="2">Uncharacterized protein</fullName>
    </submittedName>
</protein>
<evidence type="ECO:0000313" key="5">
    <source>
        <dbReference type="Proteomes" id="UP000284621"/>
    </source>
</evidence>
<evidence type="ECO:0000256" key="1">
    <source>
        <dbReference type="SAM" id="SignalP"/>
    </source>
</evidence>
<sequence>MKRINKSSVLSLFCAFVMLLSLCLIPGVKSEAAAKAPAIDKSIVMFRNSYNRTIRIKNMKKGDVITKAVPKGNDYSIVSAYTSDEHYNEILVNTFNSSKSGTTKVLVNVKRGKKTYKLSMKVKVVSFASPIQSAKVGKKNVKKYISNVPYGLLKKDCSGKLSIKMKKGWKIQKIEQTVNGKTKKIKNNKKINTAKGAILITVKNAKLNQIEELKLAKPNF</sequence>
<keyword evidence="1" id="KW-0732">Signal</keyword>
<gene>
    <name evidence="3" type="ORF">DW833_00060</name>
    <name evidence="2" type="ORF">DXD91_16455</name>
</gene>
<evidence type="ECO:0000313" key="4">
    <source>
        <dbReference type="Proteomes" id="UP000262524"/>
    </source>
</evidence>
<dbReference type="EMBL" id="QSID01000001">
    <property type="protein sequence ID" value="RHC67943.1"/>
    <property type="molecule type" value="Genomic_DNA"/>
</dbReference>
<evidence type="ECO:0000313" key="2">
    <source>
        <dbReference type="EMBL" id="RGI73153.1"/>
    </source>
</evidence>
<reference evidence="4 5" key="1">
    <citation type="submission" date="2018-08" db="EMBL/GenBank/DDBJ databases">
        <title>A genome reference for cultivated species of the human gut microbiota.</title>
        <authorList>
            <person name="Zou Y."/>
            <person name="Xue W."/>
            <person name="Luo G."/>
        </authorList>
    </citation>
    <scope>NUCLEOTIDE SEQUENCE [LARGE SCALE GENOMIC DNA]</scope>
    <source>
        <strain evidence="3 5">AM34-3LB</strain>
        <strain evidence="2 4">TM10-1AC</strain>
    </source>
</reference>
<dbReference type="Proteomes" id="UP000284621">
    <property type="component" value="Unassembled WGS sequence"/>
</dbReference>
<evidence type="ECO:0000313" key="3">
    <source>
        <dbReference type="EMBL" id="RHC67943.1"/>
    </source>
</evidence>
<keyword evidence="5" id="KW-1185">Reference proteome</keyword>
<organism evidence="2 4">
    <name type="scientific">Anaerobutyricum hallii</name>
    <dbReference type="NCBI Taxonomy" id="39488"/>
    <lineage>
        <taxon>Bacteria</taxon>
        <taxon>Bacillati</taxon>
        <taxon>Bacillota</taxon>
        <taxon>Clostridia</taxon>
        <taxon>Lachnospirales</taxon>
        <taxon>Lachnospiraceae</taxon>
        <taxon>Anaerobutyricum</taxon>
    </lineage>
</organism>